<reference evidence="1 2" key="1">
    <citation type="submission" date="2019-11" db="EMBL/GenBank/DDBJ databases">
        <title>Comparative genomics of hydrocarbon-degrading Desulfosarcina strains.</title>
        <authorList>
            <person name="Watanabe M."/>
            <person name="Kojima H."/>
            <person name="Fukui M."/>
        </authorList>
    </citation>
    <scope>NUCLEOTIDE SEQUENCE [LARGE SCALE GENOMIC DNA]</scope>
    <source>
        <strain evidence="1 2">28bB2T</strain>
    </source>
</reference>
<dbReference type="Proteomes" id="UP000425960">
    <property type="component" value="Chromosome"/>
</dbReference>
<protein>
    <submittedName>
        <fullName evidence="1">Uncharacterized protein</fullName>
    </submittedName>
</protein>
<sequence>MTTNTTNSVKLRETNNQTIDERIDHINTLTTAVKESFFEIAHQMKVIKDECGLKQKDYLALMDERTGYKKTSVYQFLRAHETRGNLIDFCSHVRTFPEEEGVIRPLATKSLNQDPELQAEIWEAVVASAGDNEITAKMVKDAVKEKTTGDSASTPPPPTDPPKLKFWGNSQVEKTMASEAMGNLEDFTQCVKRLPDSEGQGNLIDFCPHVGTFPEAELLHHAHCLKCKSSDAMAVYSIEADAS</sequence>
<gene>
    <name evidence="1" type="ORF">DSCO28_07890</name>
</gene>
<dbReference type="KEGG" id="dov:DSCO28_07890"/>
<organism evidence="1 2">
    <name type="scientific">Desulfosarcina ovata subsp. sediminis</name>
    <dbReference type="NCBI Taxonomy" id="885957"/>
    <lineage>
        <taxon>Bacteria</taxon>
        <taxon>Pseudomonadati</taxon>
        <taxon>Thermodesulfobacteriota</taxon>
        <taxon>Desulfobacteria</taxon>
        <taxon>Desulfobacterales</taxon>
        <taxon>Desulfosarcinaceae</taxon>
        <taxon>Desulfosarcina</taxon>
    </lineage>
</organism>
<dbReference type="EMBL" id="AP021876">
    <property type="protein sequence ID" value="BBO80223.1"/>
    <property type="molecule type" value="Genomic_DNA"/>
</dbReference>
<evidence type="ECO:0000313" key="2">
    <source>
        <dbReference type="Proteomes" id="UP000425960"/>
    </source>
</evidence>
<dbReference type="AlphaFoldDB" id="A0A5K7ZQZ3"/>
<accession>A0A5K7ZQZ3</accession>
<evidence type="ECO:0000313" key="1">
    <source>
        <dbReference type="EMBL" id="BBO80223.1"/>
    </source>
</evidence>
<proteinExistence type="predicted"/>
<dbReference type="RefSeq" id="WP_155321240.1">
    <property type="nucleotide sequence ID" value="NZ_AP021876.1"/>
</dbReference>
<name>A0A5K7ZQZ3_9BACT</name>